<name>A0AAV9E0H2_ACOCL</name>
<feature type="region of interest" description="Disordered" evidence="1">
    <location>
        <begin position="1"/>
        <end position="51"/>
    </location>
</feature>
<organism evidence="2 3">
    <name type="scientific">Acorus calamus</name>
    <name type="common">Sweet flag</name>
    <dbReference type="NCBI Taxonomy" id="4465"/>
    <lineage>
        <taxon>Eukaryota</taxon>
        <taxon>Viridiplantae</taxon>
        <taxon>Streptophyta</taxon>
        <taxon>Embryophyta</taxon>
        <taxon>Tracheophyta</taxon>
        <taxon>Spermatophyta</taxon>
        <taxon>Magnoliopsida</taxon>
        <taxon>Liliopsida</taxon>
        <taxon>Acoraceae</taxon>
        <taxon>Acorus</taxon>
    </lineage>
</organism>
<keyword evidence="3" id="KW-1185">Reference proteome</keyword>
<reference evidence="2" key="2">
    <citation type="submission" date="2023-06" db="EMBL/GenBank/DDBJ databases">
        <authorList>
            <person name="Ma L."/>
            <person name="Liu K.-W."/>
            <person name="Li Z."/>
            <person name="Hsiao Y.-Y."/>
            <person name="Qi Y."/>
            <person name="Fu T."/>
            <person name="Tang G."/>
            <person name="Zhang D."/>
            <person name="Sun W.-H."/>
            <person name="Liu D.-K."/>
            <person name="Li Y."/>
            <person name="Chen G.-Z."/>
            <person name="Liu X.-D."/>
            <person name="Liao X.-Y."/>
            <person name="Jiang Y.-T."/>
            <person name="Yu X."/>
            <person name="Hao Y."/>
            <person name="Huang J."/>
            <person name="Zhao X.-W."/>
            <person name="Ke S."/>
            <person name="Chen Y.-Y."/>
            <person name="Wu W.-L."/>
            <person name="Hsu J.-L."/>
            <person name="Lin Y.-F."/>
            <person name="Huang M.-D."/>
            <person name="Li C.-Y."/>
            <person name="Huang L."/>
            <person name="Wang Z.-W."/>
            <person name="Zhao X."/>
            <person name="Zhong W.-Y."/>
            <person name="Peng D.-H."/>
            <person name="Ahmad S."/>
            <person name="Lan S."/>
            <person name="Zhang J.-S."/>
            <person name="Tsai W.-C."/>
            <person name="Van De Peer Y."/>
            <person name="Liu Z.-J."/>
        </authorList>
    </citation>
    <scope>NUCLEOTIDE SEQUENCE</scope>
    <source>
        <strain evidence="2">CP</strain>
        <tissue evidence="2">Leaves</tissue>
    </source>
</reference>
<feature type="compositionally biased region" description="Basic and acidic residues" evidence="1">
    <location>
        <begin position="1"/>
        <end position="12"/>
    </location>
</feature>
<comment type="caution">
    <text evidence="2">The sequence shown here is derived from an EMBL/GenBank/DDBJ whole genome shotgun (WGS) entry which is preliminary data.</text>
</comment>
<evidence type="ECO:0000313" key="3">
    <source>
        <dbReference type="Proteomes" id="UP001180020"/>
    </source>
</evidence>
<dbReference type="GO" id="GO:0019005">
    <property type="term" value="C:SCF ubiquitin ligase complex"/>
    <property type="evidence" value="ECO:0007669"/>
    <property type="project" value="TreeGrafter"/>
</dbReference>
<dbReference type="SUPFAM" id="SSF52047">
    <property type="entry name" value="RNI-like"/>
    <property type="match status" value="2"/>
</dbReference>
<reference evidence="2" key="1">
    <citation type="journal article" date="2023" name="Nat. Commun.">
        <title>Diploid and tetraploid genomes of Acorus and the evolution of monocots.</title>
        <authorList>
            <person name="Ma L."/>
            <person name="Liu K.W."/>
            <person name="Li Z."/>
            <person name="Hsiao Y.Y."/>
            <person name="Qi Y."/>
            <person name="Fu T."/>
            <person name="Tang G.D."/>
            <person name="Zhang D."/>
            <person name="Sun W.H."/>
            <person name="Liu D.K."/>
            <person name="Li Y."/>
            <person name="Chen G.Z."/>
            <person name="Liu X.D."/>
            <person name="Liao X.Y."/>
            <person name="Jiang Y.T."/>
            <person name="Yu X."/>
            <person name="Hao Y."/>
            <person name="Huang J."/>
            <person name="Zhao X.W."/>
            <person name="Ke S."/>
            <person name="Chen Y.Y."/>
            <person name="Wu W.L."/>
            <person name="Hsu J.L."/>
            <person name="Lin Y.F."/>
            <person name="Huang M.D."/>
            <person name="Li C.Y."/>
            <person name="Huang L."/>
            <person name="Wang Z.W."/>
            <person name="Zhao X."/>
            <person name="Zhong W.Y."/>
            <person name="Peng D.H."/>
            <person name="Ahmad S."/>
            <person name="Lan S."/>
            <person name="Zhang J.S."/>
            <person name="Tsai W.C."/>
            <person name="Van de Peer Y."/>
            <person name="Liu Z.J."/>
        </authorList>
    </citation>
    <scope>NUCLEOTIDE SEQUENCE</scope>
    <source>
        <strain evidence="2">CP</strain>
    </source>
</reference>
<feature type="compositionally biased region" description="Pro residues" evidence="1">
    <location>
        <begin position="15"/>
        <end position="24"/>
    </location>
</feature>
<dbReference type="InterPro" id="IPR036047">
    <property type="entry name" value="F-box-like_dom_sf"/>
</dbReference>
<evidence type="ECO:0000313" key="2">
    <source>
        <dbReference type="EMBL" id="KAK1305812.1"/>
    </source>
</evidence>
<dbReference type="GO" id="GO:0031146">
    <property type="term" value="P:SCF-dependent proteasomal ubiquitin-dependent protein catabolic process"/>
    <property type="evidence" value="ECO:0007669"/>
    <property type="project" value="TreeGrafter"/>
</dbReference>
<dbReference type="EMBL" id="JAUJYO010000010">
    <property type="protein sequence ID" value="KAK1305812.1"/>
    <property type="molecule type" value="Genomic_DNA"/>
</dbReference>
<dbReference type="SUPFAM" id="SSF81383">
    <property type="entry name" value="F-box domain"/>
    <property type="match status" value="1"/>
</dbReference>
<sequence length="485" mass="53059">MSLSPPREESKRRSPPPLKPPPSFPDLWFRRDKPPPKPRLLRPSESVDPTSSVSDELLLGILARVPDSLTNPSYSLVCRRWLSLHGRLRRRLSLLEWTFLSSGRLGLRFPSLEEADLVPACFAPPPRARSGIVLSCRSISVPLDPRDSEFVLDRRVLAWDAIDEGLQALARGCPNIRKLAVVSASESGLASIASGCETLQELELHLCNDLSLKAISGCRNLQILKLIGAVDGLYGGPRSDGNDDEGSTGVSDVGLTIVAHGCKRLVKLEMSGCEGSYDGIRAMGTCCPMLEELTIREHRMDAGWIAALSFCGNLKTLRLEGCKRIDADPGPLEHLGACPTIERLVLQRCQLRDRQSLHALLMVCGAAREVVFQDCWGLDDETFGIARICGRIKFLLLEGCSLLTTAGLESVVLSWKDLQVLSVVSCNNIRDSEVTSALASLFSVLKELKWRPDSRSLLEMSFAGTGIGKKGGDSSRRYITTGMNN</sequence>
<dbReference type="PANTHER" id="PTHR13318:SF74">
    <property type="entry name" value="OS02G0658500 PROTEIN"/>
    <property type="match status" value="1"/>
</dbReference>
<proteinExistence type="predicted"/>
<dbReference type="AlphaFoldDB" id="A0AAV9E0H2"/>
<evidence type="ECO:0000256" key="1">
    <source>
        <dbReference type="SAM" id="MobiDB-lite"/>
    </source>
</evidence>
<dbReference type="InterPro" id="IPR032675">
    <property type="entry name" value="LRR_dom_sf"/>
</dbReference>
<gene>
    <name evidence="2" type="ORF">QJS10_CPA10g00892</name>
</gene>
<accession>A0AAV9E0H2</accession>
<dbReference type="PANTHER" id="PTHR13318">
    <property type="entry name" value="PARTNER OF PAIRED, ISOFORM B-RELATED"/>
    <property type="match status" value="1"/>
</dbReference>
<protein>
    <submittedName>
        <fullName evidence="2">F-box protein</fullName>
    </submittedName>
</protein>
<dbReference type="Gene3D" id="3.80.10.10">
    <property type="entry name" value="Ribonuclease Inhibitor"/>
    <property type="match status" value="2"/>
</dbReference>
<dbReference type="Proteomes" id="UP001180020">
    <property type="component" value="Unassembled WGS sequence"/>
</dbReference>